<dbReference type="EMBL" id="KN846989">
    <property type="protein sequence ID" value="KIW92152.1"/>
    <property type="molecule type" value="Genomic_DNA"/>
</dbReference>
<feature type="domain" description="Fumarylacetoacetase-like C-terminal" evidence="3">
    <location>
        <begin position="92"/>
        <end position="303"/>
    </location>
</feature>
<dbReference type="AlphaFoldDB" id="A0A0D2G092"/>
<dbReference type="InterPro" id="IPR011234">
    <property type="entry name" value="Fumarylacetoacetase-like_C"/>
</dbReference>
<dbReference type="InterPro" id="IPR036663">
    <property type="entry name" value="Fumarylacetoacetase_C_sf"/>
</dbReference>
<keyword evidence="2" id="KW-0479">Metal-binding</keyword>
<dbReference type="Gene3D" id="3.90.850.10">
    <property type="entry name" value="Fumarylacetoacetase-like, C-terminal domain"/>
    <property type="match status" value="1"/>
</dbReference>
<dbReference type="RefSeq" id="XP_016618821.1">
    <property type="nucleotide sequence ID" value="XM_016764871.1"/>
</dbReference>
<keyword evidence="5" id="KW-1185">Reference proteome</keyword>
<dbReference type="Proteomes" id="UP000053789">
    <property type="component" value="Unassembled WGS sequence"/>
</dbReference>
<dbReference type="FunFam" id="3.90.850.10:FF:000002">
    <property type="entry name" value="2-hydroxyhepta-2,4-diene-1,7-dioate isomerase"/>
    <property type="match status" value="1"/>
</dbReference>
<evidence type="ECO:0000313" key="4">
    <source>
        <dbReference type="EMBL" id="KIW92152.1"/>
    </source>
</evidence>
<dbReference type="VEuPathDB" id="FungiDB:Z519_07136"/>
<sequence>MAEEKERKMTVMRSVPWDRLIRFVSAEDEVIYYGDAIVPGEDFDIGLPENLSSLTAKIIDGNPLTADCVITDKIVKVKKLLGPLTYRQIPSVQCIGGNYLSHLRELNIEPPRYPAMFSKTSGAVAGYGDEVEIPKFIQDEQTDYEGELAFIIAEDAKNVKKEEAMGYVLGYTSSNDVSARYWQMDPDLVGTFPPPQMTYGKSFDGFVPLGPGIVSTNVIKDPHTLSLLTKVNGEVRQQSNTSELHFNIPAIIEFLSKGHTLHAGTVVLTGTPGGVGFSSRPPKFLKDGDKVEVYFSKIGTLMHGIKYE</sequence>
<dbReference type="GO" id="GO:0006107">
    <property type="term" value="P:oxaloacetate metabolic process"/>
    <property type="evidence" value="ECO:0007669"/>
    <property type="project" value="UniProtKB-ARBA"/>
</dbReference>
<organism evidence="4 5">
    <name type="scientific">Cladophialophora bantiana (strain ATCC 10958 / CBS 173.52 / CDC B-1940 / NIH 8579)</name>
    <name type="common">Xylohypha bantiana</name>
    <dbReference type="NCBI Taxonomy" id="1442370"/>
    <lineage>
        <taxon>Eukaryota</taxon>
        <taxon>Fungi</taxon>
        <taxon>Dikarya</taxon>
        <taxon>Ascomycota</taxon>
        <taxon>Pezizomycotina</taxon>
        <taxon>Eurotiomycetes</taxon>
        <taxon>Chaetothyriomycetidae</taxon>
        <taxon>Chaetothyriales</taxon>
        <taxon>Herpotrichiellaceae</taxon>
        <taxon>Cladophialophora</taxon>
    </lineage>
</organism>
<dbReference type="SUPFAM" id="SSF56529">
    <property type="entry name" value="FAH"/>
    <property type="match status" value="1"/>
</dbReference>
<evidence type="ECO:0000256" key="2">
    <source>
        <dbReference type="ARBA" id="ARBA00022723"/>
    </source>
</evidence>
<evidence type="ECO:0000313" key="5">
    <source>
        <dbReference type="Proteomes" id="UP000053789"/>
    </source>
</evidence>
<dbReference type="HOGENOM" id="CLU_028458_2_1_1"/>
<dbReference type="GO" id="GO:0046872">
    <property type="term" value="F:metal ion binding"/>
    <property type="evidence" value="ECO:0007669"/>
    <property type="project" value="UniProtKB-KW"/>
</dbReference>
<proteinExistence type="inferred from homology"/>
<protein>
    <recommendedName>
        <fullName evidence="3">Fumarylacetoacetase-like C-terminal domain-containing protein</fullName>
    </recommendedName>
</protein>
<dbReference type="PANTHER" id="PTHR11820">
    <property type="entry name" value="ACYLPYRUVASE"/>
    <property type="match status" value="1"/>
</dbReference>
<dbReference type="PANTHER" id="PTHR11820:SF100">
    <property type="entry name" value="FUMARYLACETOACETATE HYDROLASE FAMILY PROTEIN (AFU_ORTHOLOGUE AFUA_4G01490)"/>
    <property type="match status" value="1"/>
</dbReference>
<dbReference type="GeneID" id="27700064"/>
<comment type="similarity">
    <text evidence="1">Belongs to the FAH family.</text>
</comment>
<reference evidence="4" key="1">
    <citation type="submission" date="2015-01" db="EMBL/GenBank/DDBJ databases">
        <title>The Genome Sequence of Cladophialophora bantiana CBS 173.52.</title>
        <authorList>
            <consortium name="The Broad Institute Genomics Platform"/>
            <person name="Cuomo C."/>
            <person name="de Hoog S."/>
            <person name="Gorbushina A."/>
            <person name="Stielow B."/>
            <person name="Teixiera M."/>
            <person name="Abouelleil A."/>
            <person name="Chapman S.B."/>
            <person name="Priest M."/>
            <person name="Young S.K."/>
            <person name="Wortman J."/>
            <person name="Nusbaum C."/>
            <person name="Birren B."/>
        </authorList>
    </citation>
    <scope>NUCLEOTIDE SEQUENCE [LARGE SCALE GENOMIC DNA]</scope>
    <source>
        <strain evidence="4">CBS 173.52</strain>
    </source>
</reference>
<dbReference type="OrthoDB" id="411064at2759"/>
<evidence type="ECO:0000256" key="1">
    <source>
        <dbReference type="ARBA" id="ARBA00010211"/>
    </source>
</evidence>
<name>A0A0D2G092_CLAB1</name>
<accession>A0A0D2G092</accession>
<dbReference type="GO" id="GO:0050163">
    <property type="term" value="F:oxaloacetate tautomerase activity"/>
    <property type="evidence" value="ECO:0007669"/>
    <property type="project" value="UniProtKB-ARBA"/>
</dbReference>
<evidence type="ECO:0000259" key="3">
    <source>
        <dbReference type="Pfam" id="PF01557"/>
    </source>
</evidence>
<dbReference type="Pfam" id="PF01557">
    <property type="entry name" value="FAA_hydrolase"/>
    <property type="match status" value="1"/>
</dbReference>
<gene>
    <name evidence="4" type="ORF">Z519_07136</name>
</gene>